<dbReference type="Pfam" id="PF00060">
    <property type="entry name" value="Lig_chan"/>
    <property type="match status" value="1"/>
</dbReference>
<keyword evidence="3" id="KW-1003">Cell membrane</keyword>
<keyword evidence="6 9" id="KW-0472">Membrane</keyword>
<comment type="subcellular location">
    <subcellularLocation>
        <location evidence="1">Cell membrane</location>
        <topology evidence="1">Multi-pass membrane protein</topology>
    </subcellularLocation>
</comment>
<dbReference type="OMA" id="PWIWITS"/>
<proteinExistence type="inferred from homology"/>
<keyword evidence="7 11" id="KW-0675">Receptor</keyword>
<dbReference type="GO" id="GO:0005886">
    <property type="term" value="C:plasma membrane"/>
    <property type="evidence" value="ECO:0007669"/>
    <property type="project" value="UniProtKB-SubCell"/>
</dbReference>
<dbReference type="GO" id="GO:0015276">
    <property type="term" value="F:ligand-gated monoatomic ion channel activity"/>
    <property type="evidence" value="ECO:0007669"/>
    <property type="project" value="InterPro"/>
</dbReference>
<organism evidence="11 12">
    <name type="scientific">Folsomia candida</name>
    <name type="common">Springtail</name>
    <dbReference type="NCBI Taxonomy" id="158441"/>
    <lineage>
        <taxon>Eukaryota</taxon>
        <taxon>Metazoa</taxon>
        <taxon>Ecdysozoa</taxon>
        <taxon>Arthropoda</taxon>
        <taxon>Hexapoda</taxon>
        <taxon>Collembola</taxon>
        <taxon>Entomobryomorpha</taxon>
        <taxon>Isotomoidea</taxon>
        <taxon>Isotomidae</taxon>
        <taxon>Proisotominae</taxon>
        <taxon>Folsomia</taxon>
    </lineage>
</organism>
<evidence type="ECO:0000256" key="8">
    <source>
        <dbReference type="ARBA" id="ARBA00023180"/>
    </source>
</evidence>
<dbReference type="InterPro" id="IPR001320">
    <property type="entry name" value="Iontro_rcpt_C"/>
</dbReference>
<evidence type="ECO:0000256" key="9">
    <source>
        <dbReference type="SAM" id="Phobius"/>
    </source>
</evidence>
<keyword evidence="4 9" id="KW-0812">Transmembrane</keyword>
<gene>
    <name evidence="11" type="ORF">Fcan01_26176</name>
</gene>
<keyword evidence="8" id="KW-0325">Glycoprotein</keyword>
<feature type="transmembrane region" description="Helical" evidence="9">
    <location>
        <begin position="304"/>
        <end position="322"/>
    </location>
</feature>
<dbReference type="Proteomes" id="UP000198287">
    <property type="component" value="Unassembled WGS sequence"/>
</dbReference>
<sequence>MLEIDSLKNKAGSTAGEEIPVNLTFTGPYLPIIANHIDPWIWITSQPSQLEPLLLSQILPAHTKYKLGISFESSTSRNLVIKSVCFFCDDGRPQIVTHLPSQPDYFPDYVTNLRGKLVRVSFCDVESLIYADPPYTGVNNAKRGVWKGYLNEHLVPKFNCTYNAFMSTGRGSGLKLPNGTWIGTVGDVLSGKADVGITTAHTPDRIQAVSFTSSFMDVSYLVLVKGHGTQIFSLFAFLKPFDEVMWICLGISTLVAFLTFKMISEWMKRIHGTDSWTIQRQIGFILTSYLDQGFAPGIPKFTPLRCFIGLWFCFGIVITTIYKSKMVGLLAFPTLEQVPETFKELVDSEYQVGFPFHGNAAYNTLKASTNPVYVKLVKNMEIITGSGLDCLERVAKTDKSACILYLGSDAYLRAANLSDSDIRKLVYAPETVFNVFIGLILEPGSIYKEGFERWMSWTRPFHLPHLWNVHDLYYNLRLPKRAWWLETGQMDKLKTSVKETDVNLTLKHISGAFYFLVGCHLISSLHFTVEILWSRFKPFFKRFHKK</sequence>
<evidence type="ECO:0000259" key="10">
    <source>
        <dbReference type="Pfam" id="PF00060"/>
    </source>
</evidence>
<evidence type="ECO:0000313" key="11">
    <source>
        <dbReference type="EMBL" id="OXA39047.1"/>
    </source>
</evidence>
<dbReference type="EMBL" id="LNIX01000041">
    <property type="protein sequence ID" value="OXA39047.1"/>
    <property type="molecule type" value="Genomic_DNA"/>
</dbReference>
<dbReference type="Gene3D" id="1.10.287.70">
    <property type="match status" value="1"/>
</dbReference>
<evidence type="ECO:0000256" key="1">
    <source>
        <dbReference type="ARBA" id="ARBA00004651"/>
    </source>
</evidence>
<evidence type="ECO:0000256" key="3">
    <source>
        <dbReference type="ARBA" id="ARBA00022475"/>
    </source>
</evidence>
<protein>
    <submittedName>
        <fullName evidence="11">Glutamate receptor ionotropic, delta-2</fullName>
    </submittedName>
</protein>
<dbReference type="Gene3D" id="3.40.190.10">
    <property type="entry name" value="Periplasmic binding protein-like II"/>
    <property type="match status" value="1"/>
</dbReference>
<feature type="transmembrane region" description="Helical" evidence="9">
    <location>
        <begin position="512"/>
        <end position="533"/>
    </location>
</feature>
<dbReference type="AlphaFoldDB" id="A0A226D2U9"/>
<evidence type="ECO:0000256" key="2">
    <source>
        <dbReference type="ARBA" id="ARBA00008685"/>
    </source>
</evidence>
<evidence type="ECO:0000313" key="12">
    <source>
        <dbReference type="Proteomes" id="UP000198287"/>
    </source>
</evidence>
<evidence type="ECO:0000256" key="5">
    <source>
        <dbReference type="ARBA" id="ARBA00022989"/>
    </source>
</evidence>
<comment type="similarity">
    <text evidence="2">Belongs to the glutamate-gated ion channel (TC 1.A.10.1) family.</text>
</comment>
<dbReference type="PANTHER" id="PTHR42643">
    <property type="entry name" value="IONOTROPIC RECEPTOR 20A-RELATED"/>
    <property type="match status" value="1"/>
</dbReference>
<dbReference type="GO" id="GO:0050906">
    <property type="term" value="P:detection of stimulus involved in sensory perception"/>
    <property type="evidence" value="ECO:0007669"/>
    <property type="project" value="UniProtKB-ARBA"/>
</dbReference>
<feature type="domain" description="Ionotropic glutamate receptor C-terminal" evidence="10">
    <location>
        <begin position="245"/>
        <end position="518"/>
    </location>
</feature>
<dbReference type="SUPFAM" id="SSF53850">
    <property type="entry name" value="Periplasmic binding protein-like II"/>
    <property type="match status" value="1"/>
</dbReference>
<dbReference type="OrthoDB" id="8182981at2759"/>
<keyword evidence="12" id="KW-1185">Reference proteome</keyword>
<dbReference type="PANTHER" id="PTHR42643:SF24">
    <property type="entry name" value="IONOTROPIC RECEPTOR 60A"/>
    <property type="match status" value="1"/>
</dbReference>
<evidence type="ECO:0000256" key="7">
    <source>
        <dbReference type="ARBA" id="ARBA00023170"/>
    </source>
</evidence>
<accession>A0A226D2U9</accession>
<comment type="caution">
    <text evidence="11">The sequence shown here is derived from an EMBL/GenBank/DDBJ whole genome shotgun (WGS) entry which is preliminary data.</text>
</comment>
<reference evidence="11 12" key="1">
    <citation type="submission" date="2015-12" db="EMBL/GenBank/DDBJ databases">
        <title>The genome of Folsomia candida.</title>
        <authorList>
            <person name="Faddeeva A."/>
            <person name="Derks M.F."/>
            <person name="Anvar Y."/>
            <person name="Smit S."/>
            <person name="Van Straalen N."/>
            <person name="Roelofs D."/>
        </authorList>
    </citation>
    <scope>NUCLEOTIDE SEQUENCE [LARGE SCALE GENOMIC DNA]</scope>
    <source>
        <strain evidence="11 12">VU population</strain>
        <tissue evidence="11">Whole body</tissue>
    </source>
</reference>
<keyword evidence="5 9" id="KW-1133">Transmembrane helix</keyword>
<evidence type="ECO:0000256" key="4">
    <source>
        <dbReference type="ARBA" id="ARBA00022692"/>
    </source>
</evidence>
<feature type="transmembrane region" description="Helical" evidence="9">
    <location>
        <begin position="244"/>
        <end position="263"/>
    </location>
</feature>
<dbReference type="InterPro" id="IPR052192">
    <property type="entry name" value="Insect_Ionotropic_Sensory_Rcpt"/>
</dbReference>
<evidence type="ECO:0000256" key="6">
    <source>
        <dbReference type="ARBA" id="ARBA00023136"/>
    </source>
</evidence>
<name>A0A226D2U9_FOLCA</name>